<dbReference type="eggNOG" id="KOG0387">
    <property type="taxonomic scope" value="Eukaryota"/>
</dbReference>
<dbReference type="InterPro" id="IPR001650">
    <property type="entry name" value="Helicase_C-like"/>
</dbReference>
<dbReference type="GO" id="GO:0016787">
    <property type="term" value="F:hydrolase activity"/>
    <property type="evidence" value="ECO:0007669"/>
    <property type="project" value="UniProtKB-KW"/>
</dbReference>
<protein>
    <submittedName>
        <fullName evidence="9">Helicase</fullName>
    </submittedName>
</protein>
<reference evidence="10" key="4">
    <citation type="journal article" date="2015" name="G3 (Bethesda)">
        <title>Genome sequences of three phytopathogenic species of the Magnaporthaceae family of fungi.</title>
        <authorList>
            <person name="Okagaki L.H."/>
            <person name="Nunes C.C."/>
            <person name="Sailsbery J."/>
            <person name="Clay B."/>
            <person name="Brown D."/>
            <person name="John T."/>
            <person name="Oh Y."/>
            <person name="Young N."/>
            <person name="Fitzgerald M."/>
            <person name="Haas B.J."/>
            <person name="Zeng Q."/>
            <person name="Young S."/>
            <person name="Adiconis X."/>
            <person name="Fan L."/>
            <person name="Levin J.Z."/>
            <person name="Mitchell T.K."/>
            <person name="Okubara P.A."/>
            <person name="Farman M.L."/>
            <person name="Kohn L.M."/>
            <person name="Birren B."/>
            <person name="Ma L.-J."/>
            <person name="Dean R.A."/>
        </authorList>
    </citation>
    <scope>NUCLEOTIDE SEQUENCE</scope>
    <source>
        <strain evidence="10">ATCC 64411 / 73-15</strain>
    </source>
</reference>
<keyword evidence="4" id="KW-0067">ATP-binding</keyword>
<dbReference type="PROSITE" id="PS51192">
    <property type="entry name" value="HELICASE_ATP_BIND_1"/>
    <property type="match status" value="1"/>
</dbReference>
<evidence type="ECO:0000313" key="10">
    <source>
        <dbReference type="EnsemblFungi" id="MAPG_03974T0"/>
    </source>
</evidence>
<evidence type="ECO:0000256" key="5">
    <source>
        <dbReference type="ARBA" id="ARBA00023242"/>
    </source>
</evidence>
<feature type="compositionally biased region" description="Basic and acidic residues" evidence="6">
    <location>
        <begin position="105"/>
        <end position="117"/>
    </location>
</feature>
<reference evidence="9" key="1">
    <citation type="submission" date="2010-05" db="EMBL/GenBank/DDBJ databases">
        <title>The Genome Sequence of Magnaporthe poae strain ATCC 64411.</title>
        <authorList>
            <consortium name="The Broad Institute Genome Sequencing Platform"/>
            <consortium name="Broad Institute Genome Sequencing Center for Infectious Disease"/>
            <person name="Ma L.-J."/>
            <person name="Dead R."/>
            <person name="Young S."/>
            <person name="Zeng Q."/>
            <person name="Koehrsen M."/>
            <person name="Alvarado L."/>
            <person name="Berlin A."/>
            <person name="Chapman S.B."/>
            <person name="Chen Z."/>
            <person name="Freedman E."/>
            <person name="Gellesch M."/>
            <person name="Goldberg J."/>
            <person name="Griggs A."/>
            <person name="Gujja S."/>
            <person name="Heilman E.R."/>
            <person name="Heiman D."/>
            <person name="Hepburn T."/>
            <person name="Howarth C."/>
            <person name="Jen D."/>
            <person name="Larson L."/>
            <person name="Mehta T."/>
            <person name="Neiman D."/>
            <person name="Pearson M."/>
            <person name="Roberts A."/>
            <person name="Saif S."/>
            <person name="Shea T."/>
            <person name="Shenoy N."/>
            <person name="Sisk P."/>
            <person name="Stolte C."/>
            <person name="Sykes S."/>
            <person name="Walk T."/>
            <person name="White J."/>
            <person name="Yandava C."/>
            <person name="Haas B."/>
            <person name="Nusbaum C."/>
            <person name="Birren B."/>
        </authorList>
    </citation>
    <scope>NUCLEOTIDE SEQUENCE</scope>
    <source>
        <strain evidence="9">ATCC 64411</strain>
    </source>
</reference>
<feature type="compositionally biased region" description="Basic and acidic residues" evidence="6">
    <location>
        <begin position="64"/>
        <end position="73"/>
    </location>
</feature>
<dbReference type="Pfam" id="PF14773">
    <property type="entry name" value="VIGSSK"/>
    <property type="match status" value="1"/>
</dbReference>
<feature type="compositionally biased region" description="Basic and acidic residues" evidence="6">
    <location>
        <begin position="942"/>
        <end position="953"/>
    </location>
</feature>
<dbReference type="InterPro" id="IPR029256">
    <property type="entry name" value="Heliccase-ass-bd"/>
</dbReference>
<feature type="region of interest" description="Disordered" evidence="6">
    <location>
        <begin position="1"/>
        <end position="124"/>
    </location>
</feature>
<feature type="domain" description="Helicase ATP-binding" evidence="7">
    <location>
        <begin position="222"/>
        <end position="399"/>
    </location>
</feature>
<dbReference type="Gene3D" id="3.40.50.300">
    <property type="entry name" value="P-loop containing nucleotide triphosphate hydrolases"/>
    <property type="match status" value="1"/>
</dbReference>
<dbReference type="VEuPathDB" id="FungiDB:MAPG_03974"/>
<feature type="region of interest" description="Disordered" evidence="6">
    <location>
        <begin position="910"/>
        <end position="956"/>
    </location>
</feature>
<dbReference type="EMBL" id="ADBL01000936">
    <property type="status" value="NOT_ANNOTATED_CDS"/>
    <property type="molecule type" value="Genomic_DNA"/>
</dbReference>
<dbReference type="PROSITE" id="PS51194">
    <property type="entry name" value="HELICASE_CTER"/>
    <property type="match status" value="1"/>
</dbReference>
<gene>
    <name evidence="9" type="ORF">MAPG_03974</name>
</gene>
<feature type="region of interest" description="Disordered" evidence="6">
    <location>
        <begin position="1091"/>
        <end position="1170"/>
    </location>
</feature>
<dbReference type="Proteomes" id="UP000011715">
    <property type="component" value="Unassembled WGS sequence"/>
</dbReference>
<evidence type="ECO:0000256" key="3">
    <source>
        <dbReference type="ARBA" id="ARBA00022801"/>
    </source>
</evidence>
<dbReference type="InterPro" id="IPR038718">
    <property type="entry name" value="SNF2-like_sf"/>
</dbReference>
<keyword evidence="9" id="KW-0347">Helicase</keyword>
<evidence type="ECO:0000313" key="9">
    <source>
        <dbReference type="EMBL" id="KLU84940.1"/>
    </source>
</evidence>
<evidence type="ECO:0000256" key="4">
    <source>
        <dbReference type="ARBA" id="ARBA00022840"/>
    </source>
</evidence>
<feature type="compositionally biased region" description="Basic and acidic residues" evidence="6">
    <location>
        <begin position="923"/>
        <end position="935"/>
    </location>
</feature>
<dbReference type="Pfam" id="PF25806">
    <property type="entry name" value="RHH_ERCC6L2"/>
    <property type="match status" value="1"/>
</dbReference>
<keyword evidence="2" id="KW-0547">Nucleotide-binding</keyword>
<dbReference type="PANTHER" id="PTHR45629">
    <property type="entry name" value="SNF2/RAD54 FAMILY MEMBER"/>
    <property type="match status" value="1"/>
</dbReference>
<dbReference type="SMART" id="SM00487">
    <property type="entry name" value="DEXDc"/>
    <property type="match status" value="1"/>
</dbReference>
<feature type="compositionally biased region" description="Basic and acidic residues" evidence="6">
    <location>
        <begin position="1132"/>
        <end position="1141"/>
    </location>
</feature>
<dbReference type="GO" id="GO:0004386">
    <property type="term" value="F:helicase activity"/>
    <property type="evidence" value="ECO:0007669"/>
    <property type="project" value="UniProtKB-KW"/>
</dbReference>
<organism evidence="10 11">
    <name type="scientific">Magnaporthiopsis poae (strain ATCC 64411 / 73-15)</name>
    <name type="common">Kentucky bluegrass fungus</name>
    <name type="synonym">Magnaporthe poae</name>
    <dbReference type="NCBI Taxonomy" id="644358"/>
    <lineage>
        <taxon>Eukaryota</taxon>
        <taxon>Fungi</taxon>
        <taxon>Dikarya</taxon>
        <taxon>Ascomycota</taxon>
        <taxon>Pezizomycotina</taxon>
        <taxon>Sordariomycetes</taxon>
        <taxon>Sordariomycetidae</taxon>
        <taxon>Magnaporthales</taxon>
        <taxon>Magnaporthaceae</taxon>
        <taxon>Magnaporthiopsis</taxon>
    </lineage>
</organism>
<dbReference type="InterPro" id="IPR027417">
    <property type="entry name" value="P-loop_NTPase"/>
</dbReference>
<reference evidence="11" key="2">
    <citation type="submission" date="2010-05" db="EMBL/GenBank/DDBJ databases">
        <title>The genome sequence of Magnaporthe poae strain ATCC 64411.</title>
        <authorList>
            <person name="Ma L.-J."/>
            <person name="Dead R."/>
            <person name="Young S."/>
            <person name="Zeng Q."/>
            <person name="Koehrsen M."/>
            <person name="Alvarado L."/>
            <person name="Berlin A."/>
            <person name="Chapman S.B."/>
            <person name="Chen Z."/>
            <person name="Freedman E."/>
            <person name="Gellesch M."/>
            <person name="Goldberg J."/>
            <person name="Griggs A."/>
            <person name="Gujja S."/>
            <person name="Heilman E.R."/>
            <person name="Heiman D."/>
            <person name="Hepburn T."/>
            <person name="Howarth C."/>
            <person name="Jen D."/>
            <person name="Larson L."/>
            <person name="Mehta T."/>
            <person name="Neiman D."/>
            <person name="Pearson M."/>
            <person name="Roberts A."/>
            <person name="Saif S."/>
            <person name="Shea T."/>
            <person name="Shenoy N."/>
            <person name="Sisk P."/>
            <person name="Stolte C."/>
            <person name="Sykes S."/>
            <person name="Walk T."/>
            <person name="White J."/>
            <person name="Yandava C."/>
            <person name="Haas B."/>
            <person name="Nusbaum C."/>
            <person name="Birren B."/>
        </authorList>
    </citation>
    <scope>NUCLEOTIDE SEQUENCE [LARGE SCALE GENOMIC DNA]</scope>
    <source>
        <strain evidence="11">ATCC 64411 / 73-15</strain>
    </source>
</reference>
<evidence type="ECO:0000259" key="7">
    <source>
        <dbReference type="PROSITE" id="PS51192"/>
    </source>
</evidence>
<dbReference type="OrthoDB" id="413460at2759"/>
<evidence type="ECO:0000259" key="8">
    <source>
        <dbReference type="PROSITE" id="PS51194"/>
    </source>
</evidence>
<feature type="compositionally biased region" description="Acidic residues" evidence="6">
    <location>
        <begin position="1111"/>
        <end position="1131"/>
    </location>
</feature>
<proteinExistence type="predicted"/>
<evidence type="ECO:0000313" key="11">
    <source>
        <dbReference type="Proteomes" id="UP000011715"/>
    </source>
</evidence>
<evidence type="ECO:0000256" key="1">
    <source>
        <dbReference type="ARBA" id="ARBA00004123"/>
    </source>
</evidence>
<evidence type="ECO:0000256" key="6">
    <source>
        <dbReference type="SAM" id="MobiDB-lite"/>
    </source>
</evidence>
<dbReference type="SMART" id="SM00490">
    <property type="entry name" value="HELICc"/>
    <property type="match status" value="1"/>
</dbReference>
<dbReference type="CDD" id="cd18793">
    <property type="entry name" value="SF2_C_SNF"/>
    <property type="match status" value="1"/>
</dbReference>
<dbReference type="EnsemblFungi" id="MAPG_03974T0">
    <property type="protein sequence ID" value="MAPG_03974T0"/>
    <property type="gene ID" value="MAPG_03974"/>
</dbReference>
<dbReference type="OMA" id="IMITTYD"/>
<dbReference type="FunFam" id="3.40.50.10810:FF:000019">
    <property type="entry name" value="DNA excision repair protein ERCC-6-like 2 isoform X1"/>
    <property type="match status" value="1"/>
</dbReference>
<dbReference type="EMBL" id="GL876968">
    <property type="protein sequence ID" value="KLU84940.1"/>
    <property type="molecule type" value="Genomic_DNA"/>
</dbReference>
<dbReference type="SUPFAM" id="SSF52540">
    <property type="entry name" value="P-loop containing nucleoside triphosphate hydrolases"/>
    <property type="match status" value="2"/>
</dbReference>
<dbReference type="InterPro" id="IPR057931">
    <property type="entry name" value="RHH_ERCC6L2"/>
</dbReference>
<dbReference type="AlphaFoldDB" id="A0A0C4DVH0"/>
<dbReference type="PANTHER" id="PTHR45629:SF7">
    <property type="entry name" value="DNA EXCISION REPAIR PROTEIN ERCC-6-RELATED"/>
    <property type="match status" value="1"/>
</dbReference>
<keyword evidence="11" id="KW-1185">Reference proteome</keyword>
<reference evidence="9" key="3">
    <citation type="submission" date="2011-03" db="EMBL/GenBank/DDBJ databases">
        <title>Annotation of Magnaporthe poae ATCC 64411.</title>
        <authorList>
            <person name="Ma L.-J."/>
            <person name="Dead R."/>
            <person name="Young S.K."/>
            <person name="Zeng Q."/>
            <person name="Gargeya S."/>
            <person name="Fitzgerald M."/>
            <person name="Haas B."/>
            <person name="Abouelleil A."/>
            <person name="Alvarado L."/>
            <person name="Arachchi H.M."/>
            <person name="Berlin A."/>
            <person name="Brown A."/>
            <person name="Chapman S.B."/>
            <person name="Chen Z."/>
            <person name="Dunbar C."/>
            <person name="Freedman E."/>
            <person name="Gearin G."/>
            <person name="Gellesch M."/>
            <person name="Goldberg J."/>
            <person name="Griggs A."/>
            <person name="Gujja S."/>
            <person name="Heiman D."/>
            <person name="Howarth C."/>
            <person name="Larson L."/>
            <person name="Lui A."/>
            <person name="MacDonald P.J.P."/>
            <person name="Mehta T."/>
            <person name="Montmayeur A."/>
            <person name="Murphy C."/>
            <person name="Neiman D."/>
            <person name="Pearson M."/>
            <person name="Priest M."/>
            <person name="Roberts A."/>
            <person name="Saif S."/>
            <person name="Shea T."/>
            <person name="Shenoy N."/>
            <person name="Sisk P."/>
            <person name="Stolte C."/>
            <person name="Sykes S."/>
            <person name="Yandava C."/>
            <person name="Wortman J."/>
            <person name="Nusbaum C."/>
            <person name="Birren B."/>
        </authorList>
    </citation>
    <scope>NUCLEOTIDE SEQUENCE</scope>
    <source>
        <strain evidence="9">ATCC 64411</strain>
    </source>
</reference>
<dbReference type="InterPro" id="IPR014001">
    <property type="entry name" value="Helicase_ATP-bd"/>
</dbReference>
<feature type="domain" description="Helicase C-terminal" evidence="8">
    <location>
        <begin position="591"/>
        <end position="745"/>
    </location>
</feature>
<dbReference type="STRING" id="644358.A0A0C4DVH0"/>
<dbReference type="Pfam" id="PF00176">
    <property type="entry name" value="SNF2-rel_dom"/>
    <property type="match status" value="1"/>
</dbReference>
<feature type="compositionally biased region" description="Basic residues" evidence="6">
    <location>
        <begin position="76"/>
        <end position="86"/>
    </location>
</feature>
<keyword evidence="3" id="KW-0378">Hydrolase</keyword>
<dbReference type="InterPro" id="IPR050496">
    <property type="entry name" value="SNF2_RAD54_helicase_repair"/>
</dbReference>
<accession>A0A0C4DVH0</accession>
<reference evidence="10" key="5">
    <citation type="submission" date="2015-06" db="UniProtKB">
        <authorList>
            <consortium name="EnsemblFungi"/>
        </authorList>
    </citation>
    <scope>IDENTIFICATION</scope>
    <source>
        <strain evidence="10">ATCC 64411</strain>
    </source>
</reference>
<keyword evidence="5" id="KW-0539">Nucleus</keyword>
<dbReference type="GO" id="GO:0005524">
    <property type="term" value="F:ATP binding"/>
    <property type="evidence" value="ECO:0007669"/>
    <property type="project" value="InterPro"/>
</dbReference>
<dbReference type="GO" id="GO:0005634">
    <property type="term" value="C:nucleus"/>
    <property type="evidence" value="ECO:0007669"/>
    <property type="project" value="UniProtKB-SubCell"/>
</dbReference>
<sequence length="1170" mass="130268">MPVTVNLISDDSAPEEEGDPGRAASSSMAPAPPAAPSSSLGKRKHHNAPAVAEEIVWPFDSDEEREKEKERLKALGTKRRKGKQKAGARGGRGEGSSRRGRKRRNSDSLDRGIKEVGEASELDDDEHADVPDYLLERKREFDKGRLRLREAGLRLPPDYTGITFGDDDLDTLVAEQRPWFGHSVKLSRANEDVEMEYSAGIIPAPIARYLRDYQVTGAKYLHQMFVYQMGGMLGDDMGLGKTVQVAAFLAAAFGKTGDVRDKRRLRKMRTAGRWYPKVLIVCPGSLLENWKQELTRWGWWNIEVYHGNAKDDVLQTAKSGFLEIMLTTYQTYTRHQKHVNTVEWDAVVADECHYLKDRRSEVTKAMNAVNALCRIGLTGTAIQNRYEELWTLLNWTNPGRFGTFAEWRSTISKPLALGQSHNATMHELSVARKTAKRLVHNLLPDYFLRRMKSLIADQLPKKTDKVVFCPMTDLQKEAYHNFVRSEQVALIQGANDPCPCASGKTSGRCCHISLEDGRTWYSLVFPSIITLQKLASHLTLLIPPSGEQGTKLENAMDMLRTCLPDRCNELYRTRDSPMTLSNPEYCGKWKVLRKLLRFWNDNGDKVLVFSHSVRLLKILRNLFNSTSYSVSYLDGSLSYEERQQAVDNFNSDPNAFVFLISTKAGGVGLNITSANKVVIFDPHWNPAYDLQAQDRAYRIGQSRDVDVFRLISAGTIEEIVYARQIYKQQQANIGYNASTERRYFKGVQQDKERKGELFGLQNIFSFRADEVVLREIVNKTNIAEAKAGVFLQDIDVDEAIKDQEESGIVVKKEPGAGGGADADEGGISQLAKFLTAESKVKKEDAALAHNDAARKGKSDAVQAILASAGVQYTHENSEVIGSSKVEAQLSRRAELADDDPEGQRALFADSQDVEAEEGPAQVHSEDEGVTIKHEDGDGDGNVDVKGKGKAVETHRRRSRLQLRYNPPQDVMVRQFCTMAREFGFASATEFALVVESWTQEQRRNCLDTFYKRREAKLLSRADGAGKAPKKEEGDVSDEVKAEVKDELGVGSPISPPGVYIKPELDDELPGSVGARLTSDAAGNVDIQTEVKDEPLDDTTSAVDGRDILGVDGDETEGGDDEMLDLETEGEEPDHPFVKNEEMAPAGPRPGAGIKRTSSVFIMDDSEDDEL</sequence>
<comment type="subcellular location">
    <subcellularLocation>
        <location evidence="1">Nucleus</location>
    </subcellularLocation>
</comment>
<evidence type="ECO:0000256" key="2">
    <source>
        <dbReference type="ARBA" id="ARBA00022741"/>
    </source>
</evidence>
<name>A0A0C4DVH0_MAGP6</name>
<dbReference type="Pfam" id="PF00271">
    <property type="entry name" value="Helicase_C"/>
    <property type="match status" value="1"/>
</dbReference>
<dbReference type="InterPro" id="IPR000330">
    <property type="entry name" value="SNF2_N"/>
</dbReference>
<dbReference type="Gene3D" id="3.40.50.10810">
    <property type="entry name" value="Tandem AAA-ATPase domain"/>
    <property type="match status" value="1"/>
</dbReference>
<dbReference type="InterPro" id="IPR049730">
    <property type="entry name" value="SNF2/RAD54-like_C"/>
</dbReference>